<protein>
    <submittedName>
        <fullName evidence="2">Uncharacterized protein</fullName>
    </submittedName>
</protein>
<dbReference type="Proteomes" id="UP001301769">
    <property type="component" value="Unassembled WGS sequence"/>
</dbReference>
<accession>A0AAN7BAI1</accession>
<feature type="compositionally biased region" description="Basic and acidic residues" evidence="1">
    <location>
        <begin position="312"/>
        <end position="323"/>
    </location>
</feature>
<reference evidence="2" key="1">
    <citation type="journal article" date="2023" name="Mol. Phylogenet. Evol.">
        <title>Genome-scale phylogeny and comparative genomics of the fungal order Sordariales.</title>
        <authorList>
            <person name="Hensen N."/>
            <person name="Bonometti L."/>
            <person name="Westerberg I."/>
            <person name="Brannstrom I.O."/>
            <person name="Guillou S."/>
            <person name="Cros-Aarteil S."/>
            <person name="Calhoun S."/>
            <person name="Haridas S."/>
            <person name="Kuo A."/>
            <person name="Mondo S."/>
            <person name="Pangilinan J."/>
            <person name="Riley R."/>
            <person name="LaButti K."/>
            <person name="Andreopoulos B."/>
            <person name="Lipzen A."/>
            <person name="Chen C."/>
            <person name="Yan M."/>
            <person name="Daum C."/>
            <person name="Ng V."/>
            <person name="Clum A."/>
            <person name="Steindorff A."/>
            <person name="Ohm R.A."/>
            <person name="Martin F."/>
            <person name="Silar P."/>
            <person name="Natvig D.O."/>
            <person name="Lalanne C."/>
            <person name="Gautier V."/>
            <person name="Ament-Velasquez S.L."/>
            <person name="Kruys A."/>
            <person name="Hutchinson M.I."/>
            <person name="Powell A.J."/>
            <person name="Barry K."/>
            <person name="Miller A.N."/>
            <person name="Grigoriev I.V."/>
            <person name="Debuchy R."/>
            <person name="Gladieux P."/>
            <person name="Hiltunen Thoren M."/>
            <person name="Johannesson H."/>
        </authorList>
    </citation>
    <scope>NUCLEOTIDE SEQUENCE</scope>
    <source>
        <strain evidence="2">PSN293</strain>
    </source>
</reference>
<evidence type="ECO:0000313" key="2">
    <source>
        <dbReference type="EMBL" id="KAK4213970.1"/>
    </source>
</evidence>
<feature type="region of interest" description="Disordered" evidence="1">
    <location>
        <begin position="693"/>
        <end position="714"/>
    </location>
</feature>
<gene>
    <name evidence="2" type="ORF">QBC37DRAFT_400069</name>
</gene>
<feature type="compositionally biased region" description="Basic and acidic residues" evidence="1">
    <location>
        <begin position="346"/>
        <end position="362"/>
    </location>
</feature>
<dbReference type="PANTHER" id="PTHR38166:SF1">
    <property type="entry name" value="C2H2-TYPE DOMAIN-CONTAINING PROTEIN"/>
    <property type="match status" value="1"/>
</dbReference>
<dbReference type="PANTHER" id="PTHR38166">
    <property type="entry name" value="C2H2-TYPE DOMAIN-CONTAINING PROTEIN-RELATED"/>
    <property type="match status" value="1"/>
</dbReference>
<feature type="compositionally biased region" description="Polar residues" evidence="1">
    <location>
        <begin position="440"/>
        <end position="451"/>
    </location>
</feature>
<feature type="region of interest" description="Disordered" evidence="1">
    <location>
        <begin position="298"/>
        <end position="363"/>
    </location>
</feature>
<feature type="region of interest" description="Disordered" evidence="1">
    <location>
        <begin position="422"/>
        <end position="455"/>
    </location>
</feature>
<evidence type="ECO:0000256" key="1">
    <source>
        <dbReference type="SAM" id="MobiDB-lite"/>
    </source>
</evidence>
<reference evidence="2" key="2">
    <citation type="submission" date="2023-05" db="EMBL/GenBank/DDBJ databases">
        <authorList>
            <consortium name="Lawrence Berkeley National Laboratory"/>
            <person name="Steindorff A."/>
            <person name="Hensen N."/>
            <person name="Bonometti L."/>
            <person name="Westerberg I."/>
            <person name="Brannstrom I.O."/>
            <person name="Guillou S."/>
            <person name="Cros-Aarteil S."/>
            <person name="Calhoun S."/>
            <person name="Haridas S."/>
            <person name="Kuo A."/>
            <person name="Mondo S."/>
            <person name="Pangilinan J."/>
            <person name="Riley R."/>
            <person name="Labutti K."/>
            <person name="Andreopoulos B."/>
            <person name="Lipzen A."/>
            <person name="Chen C."/>
            <person name="Yanf M."/>
            <person name="Daum C."/>
            <person name="Ng V."/>
            <person name="Clum A."/>
            <person name="Ohm R."/>
            <person name="Martin F."/>
            <person name="Silar P."/>
            <person name="Natvig D."/>
            <person name="Lalanne C."/>
            <person name="Gautier V."/>
            <person name="Ament-Velasquez S.L."/>
            <person name="Kruys A."/>
            <person name="Hutchinson M.I."/>
            <person name="Powell A.J."/>
            <person name="Barry K."/>
            <person name="Miller A.N."/>
            <person name="Grigoriev I.V."/>
            <person name="Debuchy R."/>
            <person name="Gladieux P."/>
            <person name="Thoren M.H."/>
            <person name="Johannesson H."/>
        </authorList>
    </citation>
    <scope>NUCLEOTIDE SEQUENCE</scope>
    <source>
        <strain evidence="2">PSN293</strain>
    </source>
</reference>
<organism evidence="2 3">
    <name type="scientific">Rhypophila decipiens</name>
    <dbReference type="NCBI Taxonomy" id="261697"/>
    <lineage>
        <taxon>Eukaryota</taxon>
        <taxon>Fungi</taxon>
        <taxon>Dikarya</taxon>
        <taxon>Ascomycota</taxon>
        <taxon>Pezizomycotina</taxon>
        <taxon>Sordariomycetes</taxon>
        <taxon>Sordariomycetidae</taxon>
        <taxon>Sordariales</taxon>
        <taxon>Naviculisporaceae</taxon>
        <taxon>Rhypophila</taxon>
    </lineage>
</organism>
<keyword evidence="3" id="KW-1185">Reference proteome</keyword>
<comment type="caution">
    <text evidence="2">The sequence shown here is derived from an EMBL/GenBank/DDBJ whole genome shotgun (WGS) entry which is preliminary data.</text>
</comment>
<sequence>MLCFSSVRTGLSTECGSHSLLLPDWPLRRTGREPAEFGRYDRSQRTELGTYDRTGHGRQVMSVAQPTRLLIPLRRFGEPGWAYPKISGLAHISTLPSPCRFGSTAVAGAVTPSYCMESAKISSSPSYNAKSSEFMGVGSTFDFPAPFDQHRLSDNEVYGTNVVLDTNQFYRSPCYSTDRPLFSWDNNLGQDTDIRSCNCSERTASLTTARTIISDGDPDFTAAETPPSKNGAAEYQNLFPAQSVTPDLAPAILYAAQPAGSAHHSTEAFLCWDGNLEQKLLWVAMICLGIVFQLETGENQHKPGGANPKTQQKKETASTETERCGGTASSHQMKSSISGNKRKAGPAKDDHPDSGDQKSDRVRRSKTTQLLWACLFAKADPWKHPKCLLAGQDKISYVKQHLYRIHGPVYCRICGKQFPESQSTDGQSAESLRDSHENENACQSRTTTSEGRMTYDQAKAVKEAKSRDVSDPERWFQLFEIVCPGYPRPDSPYARPATIEILGSFRDNLRREIGQRAVRAAAASALTDGHQVEMYIRLVEETVSNFVRRLERLEEHEDDNNAVDQNPNLDPDLHQVLVTPELTVSPLVLTRAPEQVYSESSTASTISAVGSSISDRVGDFNTTTGPFTNKGRYEFHAGVQDLCEGGQAPSEHHNTSPAPLYASAVHPGVSLDADQEASIFNDNLQAMFGEELFGSPEPTQAPGVDDPNDWSTQS</sequence>
<name>A0AAN7BAI1_9PEZI</name>
<dbReference type="AlphaFoldDB" id="A0AAN7BAI1"/>
<proteinExistence type="predicted"/>
<feature type="compositionally biased region" description="Polar residues" evidence="1">
    <location>
        <begin position="327"/>
        <end position="339"/>
    </location>
</feature>
<evidence type="ECO:0000313" key="3">
    <source>
        <dbReference type="Proteomes" id="UP001301769"/>
    </source>
</evidence>
<dbReference type="EMBL" id="MU858101">
    <property type="protein sequence ID" value="KAK4213970.1"/>
    <property type="molecule type" value="Genomic_DNA"/>
</dbReference>